<feature type="region of interest" description="Disordered" evidence="11">
    <location>
        <begin position="255"/>
        <end position="274"/>
    </location>
</feature>
<comment type="pathway">
    <text evidence="3">Amino-acid degradation; L-phenylalanine degradation; acetoacetate and fumarate from L-phenylalanine: step 6/6.</text>
</comment>
<reference evidence="15" key="1">
    <citation type="journal article" date="2019" name="Int. J. Syst. Evol. Microbiol.">
        <title>The Global Catalogue of Microorganisms (GCM) 10K type strain sequencing project: providing services to taxonomists for standard genome sequencing and annotation.</title>
        <authorList>
            <consortium name="The Broad Institute Genomics Platform"/>
            <consortium name="The Broad Institute Genome Sequencing Center for Infectious Disease"/>
            <person name="Wu L."/>
            <person name="Ma J."/>
        </authorList>
    </citation>
    <scope>NUCLEOTIDE SEQUENCE [LARGE SCALE GENOMIC DNA]</scope>
    <source>
        <strain evidence="15">CGMCC 4.7178</strain>
    </source>
</reference>
<dbReference type="NCBIfam" id="TIGR01266">
    <property type="entry name" value="fum_ac_acetase"/>
    <property type="match status" value="1"/>
</dbReference>
<evidence type="ECO:0000256" key="4">
    <source>
        <dbReference type="ARBA" id="ARBA00012094"/>
    </source>
</evidence>
<evidence type="ECO:0000256" key="10">
    <source>
        <dbReference type="ARBA" id="ARBA00023232"/>
    </source>
</evidence>
<evidence type="ECO:0000259" key="13">
    <source>
        <dbReference type="Pfam" id="PF09298"/>
    </source>
</evidence>
<dbReference type="InterPro" id="IPR036663">
    <property type="entry name" value="Fumarylacetoacetase_C_sf"/>
</dbReference>
<evidence type="ECO:0000256" key="6">
    <source>
        <dbReference type="ARBA" id="ARBA00022801"/>
    </source>
</evidence>
<dbReference type="PANTHER" id="PTHR43069:SF2">
    <property type="entry name" value="FUMARYLACETOACETASE"/>
    <property type="match status" value="1"/>
</dbReference>
<dbReference type="InterPro" id="IPR015377">
    <property type="entry name" value="Fumarylacetoacetase_N"/>
</dbReference>
<comment type="caution">
    <text evidence="14">The sequence shown here is derived from an EMBL/GenBank/DDBJ whole genome shotgun (WGS) entry which is preliminary data.</text>
</comment>
<evidence type="ECO:0000256" key="2">
    <source>
        <dbReference type="ARBA" id="ARBA00001946"/>
    </source>
</evidence>
<dbReference type="EC" id="3.7.1.2" evidence="4"/>
<keyword evidence="8" id="KW-0460">Magnesium</keyword>
<keyword evidence="9" id="KW-0828">Tyrosine catabolism</keyword>
<sequence length="496" mass="52758">MGAPARVPRPRAGAGQHGPGPGQDSTAPGRGGTAQPRPRGGRHRPGTGKGRHAASAARARARTLNSPWTGDDLEGEASVTDATPPPQLRVGGTPIDLPEGDPFGPHNLPYGVGAAREEPDRPHIVVRFGDSVLDAGAAAEAFGSPHAALLRETRLNSLMAAGRPVWTDVRAQLREWLTEPRHRETTLRFLRPLDAMTMRLPFDVADYVDFYASEHHATNVGRIFRPDGAALTPNWKHLPIGYHGRAGTVVASGTPVVRPKGQRKPPNEEAPLFGPSRRLDIEAEVGFVVGTPSEQGTAVPLSGFREHVFGVTLLNDWSARDIQAWEYVPLGPFLGKSFATSVSAWITPLDALDAARTAPPARDVPVLEYLDDAAESEPGGIDLRITVSVNGHTVAEPPFSAMYWTAAQQLAHMTVNGASLRTGDLYASGTVSGPEPGQRGCLLELTWGGKEPLQLPDGSRAFLEDGDEVTLSAWAPGPDGSRIGMGEVSGRVTPPR</sequence>
<evidence type="ECO:0000256" key="11">
    <source>
        <dbReference type="SAM" id="MobiDB-lite"/>
    </source>
</evidence>
<comment type="cofactor">
    <cofactor evidence="2">
        <name>Mg(2+)</name>
        <dbReference type="ChEBI" id="CHEBI:18420"/>
    </cofactor>
</comment>
<dbReference type="EMBL" id="BMMP01000024">
    <property type="protein sequence ID" value="GGO57356.1"/>
    <property type="molecule type" value="Genomic_DNA"/>
</dbReference>
<evidence type="ECO:0000256" key="5">
    <source>
        <dbReference type="ARBA" id="ARBA00022723"/>
    </source>
</evidence>
<dbReference type="PANTHER" id="PTHR43069">
    <property type="entry name" value="FUMARYLACETOACETASE"/>
    <property type="match status" value="1"/>
</dbReference>
<gene>
    <name evidence="14" type="ORF">GCM10012287_53050</name>
</gene>
<dbReference type="SUPFAM" id="SSF56529">
    <property type="entry name" value="FAH"/>
    <property type="match status" value="1"/>
</dbReference>
<dbReference type="SUPFAM" id="SSF63433">
    <property type="entry name" value="Fumarylacetoacetate hydrolase, FAH, N-terminal domain"/>
    <property type="match status" value="1"/>
</dbReference>
<organism evidence="14 15">
    <name type="scientific">Streptomyces daqingensis</name>
    <dbReference type="NCBI Taxonomy" id="1472640"/>
    <lineage>
        <taxon>Bacteria</taxon>
        <taxon>Bacillati</taxon>
        <taxon>Actinomycetota</taxon>
        <taxon>Actinomycetes</taxon>
        <taxon>Kitasatosporales</taxon>
        <taxon>Streptomycetaceae</taxon>
        <taxon>Streptomyces</taxon>
    </lineage>
</organism>
<evidence type="ECO:0000256" key="8">
    <source>
        <dbReference type="ARBA" id="ARBA00022842"/>
    </source>
</evidence>
<dbReference type="Proteomes" id="UP000631535">
    <property type="component" value="Unassembled WGS sequence"/>
</dbReference>
<feature type="domain" description="Fumarylacetoacetase-like C-terminal" evidence="12">
    <location>
        <begin position="208"/>
        <end position="492"/>
    </location>
</feature>
<keyword evidence="10" id="KW-0585">Phenylalanine catabolism</keyword>
<feature type="region of interest" description="Disordered" evidence="11">
    <location>
        <begin position="1"/>
        <end position="89"/>
    </location>
</feature>
<evidence type="ECO:0000313" key="15">
    <source>
        <dbReference type="Proteomes" id="UP000631535"/>
    </source>
</evidence>
<evidence type="ECO:0000313" key="14">
    <source>
        <dbReference type="EMBL" id="GGO57356.1"/>
    </source>
</evidence>
<protein>
    <recommendedName>
        <fullName evidence="4">fumarylacetoacetase</fullName>
        <ecNumber evidence="4">3.7.1.2</ecNumber>
    </recommendedName>
</protein>
<evidence type="ECO:0000256" key="9">
    <source>
        <dbReference type="ARBA" id="ARBA00022878"/>
    </source>
</evidence>
<dbReference type="Pfam" id="PF09298">
    <property type="entry name" value="FAA_hydrolase_N"/>
    <property type="match status" value="1"/>
</dbReference>
<dbReference type="Gene3D" id="3.90.850.10">
    <property type="entry name" value="Fumarylacetoacetase-like, C-terminal domain"/>
    <property type="match status" value="1"/>
</dbReference>
<comment type="cofactor">
    <cofactor evidence="1">
        <name>Ca(2+)</name>
        <dbReference type="ChEBI" id="CHEBI:29108"/>
    </cofactor>
</comment>
<dbReference type="InterPro" id="IPR036462">
    <property type="entry name" value="Fumarylacetoacetase_N_sf"/>
</dbReference>
<keyword evidence="5" id="KW-0479">Metal-binding</keyword>
<evidence type="ECO:0000256" key="3">
    <source>
        <dbReference type="ARBA" id="ARBA00004782"/>
    </source>
</evidence>
<dbReference type="Gene3D" id="2.30.30.230">
    <property type="entry name" value="Fumarylacetoacetase, N-terminal domain"/>
    <property type="match status" value="1"/>
</dbReference>
<feature type="region of interest" description="Disordered" evidence="11">
    <location>
        <begin position="474"/>
        <end position="496"/>
    </location>
</feature>
<name>A0ABQ2MRD3_9ACTN</name>
<feature type="compositionally biased region" description="Low complexity" evidence="11">
    <location>
        <begin position="1"/>
        <end position="14"/>
    </location>
</feature>
<evidence type="ECO:0000259" key="12">
    <source>
        <dbReference type="Pfam" id="PF01557"/>
    </source>
</evidence>
<proteinExistence type="predicted"/>
<accession>A0ABQ2MRD3</accession>
<evidence type="ECO:0000256" key="1">
    <source>
        <dbReference type="ARBA" id="ARBA00001913"/>
    </source>
</evidence>
<keyword evidence="6" id="KW-0378">Hydrolase</keyword>
<dbReference type="InterPro" id="IPR011234">
    <property type="entry name" value="Fumarylacetoacetase-like_C"/>
</dbReference>
<dbReference type="Pfam" id="PF01557">
    <property type="entry name" value="FAA_hydrolase"/>
    <property type="match status" value="1"/>
</dbReference>
<keyword evidence="15" id="KW-1185">Reference proteome</keyword>
<keyword evidence="7" id="KW-0106">Calcium</keyword>
<evidence type="ECO:0000256" key="7">
    <source>
        <dbReference type="ARBA" id="ARBA00022837"/>
    </source>
</evidence>
<feature type="domain" description="Fumarylacetoacetase N-terminal" evidence="13">
    <location>
        <begin position="106"/>
        <end position="201"/>
    </location>
</feature>
<dbReference type="InterPro" id="IPR005959">
    <property type="entry name" value="Fumarylacetoacetase"/>
</dbReference>
<feature type="compositionally biased region" description="Basic residues" evidence="11">
    <location>
        <begin position="39"/>
        <end position="52"/>
    </location>
</feature>